<accession>A0A0V0R2X3</accession>
<evidence type="ECO:0000256" key="3">
    <source>
        <dbReference type="SAM" id="Coils"/>
    </source>
</evidence>
<feature type="coiled-coil region" evidence="3">
    <location>
        <begin position="274"/>
        <end position="304"/>
    </location>
</feature>
<dbReference type="Pfam" id="PF12157">
    <property type="entry name" value="DUF3591"/>
    <property type="match status" value="1"/>
</dbReference>
<dbReference type="Proteomes" id="UP000054937">
    <property type="component" value="Unassembled WGS sequence"/>
</dbReference>
<dbReference type="InParanoid" id="A0A0V0R2X3"/>
<evidence type="ECO:0000256" key="2">
    <source>
        <dbReference type="ARBA" id="ARBA00023242"/>
    </source>
</evidence>
<comment type="caution">
    <text evidence="6">The sequence shown here is derived from an EMBL/GenBank/DDBJ whole genome shotgun (WGS) entry which is preliminary data.</text>
</comment>
<dbReference type="GO" id="GO:0005669">
    <property type="term" value="C:transcription factor TFIID complex"/>
    <property type="evidence" value="ECO:0007669"/>
    <property type="project" value="InterPro"/>
</dbReference>
<dbReference type="PANTHER" id="PTHR13900:SF0">
    <property type="entry name" value="TRANSCRIPTION INITIATION FACTOR TFIID SUBUNIT 1"/>
    <property type="match status" value="1"/>
</dbReference>
<organism evidence="6 7">
    <name type="scientific">Pseudocohnilembus persalinus</name>
    <name type="common">Ciliate</name>
    <dbReference type="NCBI Taxonomy" id="266149"/>
    <lineage>
        <taxon>Eukaryota</taxon>
        <taxon>Sar</taxon>
        <taxon>Alveolata</taxon>
        <taxon>Ciliophora</taxon>
        <taxon>Intramacronucleata</taxon>
        <taxon>Oligohymenophorea</taxon>
        <taxon>Scuticociliatia</taxon>
        <taxon>Philasterida</taxon>
        <taxon>Pseudocohnilembidae</taxon>
        <taxon>Pseudocohnilembus</taxon>
    </lineage>
</organism>
<keyword evidence="3" id="KW-0175">Coiled coil</keyword>
<feature type="domain" description="Transcription initiation factor TFIID subunit 1 histone acetyltransferase" evidence="5">
    <location>
        <begin position="480"/>
        <end position="875"/>
    </location>
</feature>
<evidence type="ECO:0000259" key="5">
    <source>
        <dbReference type="Pfam" id="PF12157"/>
    </source>
</evidence>
<dbReference type="InterPro" id="IPR022591">
    <property type="entry name" value="TAF1_HAT_dom"/>
</dbReference>
<evidence type="ECO:0000313" key="7">
    <source>
        <dbReference type="Proteomes" id="UP000054937"/>
    </source>
</evidence>
<dbReference type="GO" id="GO:0016251">
    <property type="term" value="F:RNA polymerase II general transcription initiation factor activity"/>
    <property type="evidence" value="ECO:0007669"/>
    <property type="project" value="InterPro"/>
</dbReference>
<dbReference type="AlphaFoldDB" id="A0A0V0R2X3"/>
<keyword evidence="2" id="KW-0539">Nucleus</keyword>
<feature type="region of interest" description="Disordered" evidence="4">
    <location>
        <begin position="210"/>
        <end position="229"/>
    </location>
</feature>
<dbReference type="GO" id="GO:0004402">
    <property type="term" value="F:histone acetyltransferase activity"/>
    <property type="evidence" value="ECO:0007669"/>
    <property type="project" value="InterPro"/>
</dbReference>
<reference evidence="6 7" key="1">
    <citation type="journal article" date="2015" name="Sci. Rep.">
        <title>Genome of the facultative scuticociliatosis pathogen Pseudocohnilembus persalinus provides insight into its virulence through horizontal gene transfer.</title>
        <authorList>
            <person name="Xiong J."/>
            <person name="Wang G."/>
            <person name="Cheng J."/>
            <person name="Tian M."/>
            <person name="Pan X."/>
            <person name="Warren A."/>
            <person name="Jiang C."/>
            <person name="Yuan D."/>
            <person name="Miao W."/>
        </authorList>
    </citation>
    <scope>NUCLEOTIDE SEQUENCE [LARGE SCALE GENOMIC DNA]</scope>
    <source>
        <strain evidence="6">36N120E</strain>
    </source>
</reference>
<dbReference type="InterPro" id="IPR040240">
    <property type="entry name" value="TAF1"/>
</dbReference>
<protein>
    <recommendedName>
        <fullName evidence="5">Transcription initiation factor TFIID subunit 1 histone acetyltransferase domain-containing protein</fullName>
    </recommendedName>
</protein>
<evidence type="ECO:0000313" key="6">
    <source>
        <dbReference type="EMBL" id="KRX08876.1"/>
    </source>
</evidence>
<name>A0A0V0R2X3_PSEPJ</name>
<dbReference type="EMBL" id="LDAU01000057">
    <property type="protein sequence ID" value="KRX08876.1"/>
    <property type="molecule type" value="Genomic_DNA"/>
</dbReference>
<dbReference type="OrthoDB" id="21449at2759"/>
<gene>
    <name evidence="6" type="ORF">PPERSA_08980</name>
</gene>
<comment type="subcellular location">
    <subcellularLocation>
        <location evidence="1">Nucleus</location>
    </subcellularLocation>
</comment>
<dbReference type="GO" id="GO:0051123">
    <property type="term" value="P:RNA polymerase II preinitiation complex assembly"/>
    <property type="evidence" value="ECO:0007669"/>
    <property type="project" value="TreeGrafter"/>
</dbReference>
<keyword evidence="7" id="KW-1185">Reference proteome</keyword>
<feature type="compositionally biased region" description="Low complexity" evidence="4">
    <location>
        <begin position="218"/>
        <end position="229"/>
    </location>
</feature>
<evidence type="ECO:0000256" key="4">
    <source>
        <dbReference type="SAM" id="MobiDB-lite"/>
    </source>
</evidence>
<dbReference type="GO" id="GO:0017025">
    <property type="term" value="F:TBP-class protein binding"/>
    <property type="evidence" value="ECO:0007669"/>
    <property type="project" value="InterPro"/>
</dbReference>
<sequence>MNNYIDIPNENELYDVDEYQQKKMAEYKKPEKIKNLEQLKRILQKNGESKKDFFLHIINYGQNLSQFENNIKNIYNQVNQVEFFQNLKKQLKRNIRQVINSQEYFLNGDLKQVKKVKNNLGENSKIFRNQPSLSKTFSYQEDSLGLESGNKLNNYESNTNMILSRQNSIQQPDQMLNLHQKQLNFNQNQNEISKQQSLSVNINLFDEEDDAHGEEQKQQNLIQNQQQQNQRMELEFQKPNKVRNNGMLSKKLKIDQVNFDENQELNQFFQQPKIQEQQKKLDFLDEDQNQLQEEQIQMVEFQDQEWDGVNNLRKNQKILNKEMEYKKNGHLFRVSSNQDGKNQVEKKREMILNQFNYYNQDVFNQSWLLPKRSLNRVEIDLNDKQFFLEKVNGILSVETKIFKEIEKKKQKEIEQQKKEQENLKPANQMDKISAHELQSSVHGGAMSIAKGSDNQIKKDSEQIIKPVQGLVSVDHLIEQNKQNFKESDIQHSLVALSFKYNEFKQEPKSYKKYHRFCIIQHLLSKSNERFLGITRPVFMKLEHQSKVKNQDLSFDQGVENMESFQKFDTSQKLSCMGGQFALFEYAEQNPLIMQNIGMGSKIYKYVYDQRLKEQVRLNENMNQLNQFRDYINKKLGSLGSVKFLNNGEKCGDLIGNLLDRDIIGLTVLKNNLFQAPIFIKKAPVTDFLLVKRKEKDPVTQQEIEKYYLRKINHIYIVGQIEPMTEVFNPSQRLYTQFNKKLLNTVVQVQIAQNGSVTLQDLQNIFIKEDEGPLKKALQDNAQPAYVDNSYIIEDPAKRKDPKQYEVKPEQACSYEKMLNSKFLLENFGIKKMVKCEKIKIAINQYIENRPEDLEGYVIAKLIWDQLNLAGWNLTSKI</sequence>
<dbReference type="PANTHER" id="PTHR13900">
    <property type="entry name" value="TRANSCRIPTION INITIATION FACTOR TFIID"/>
    <property type="match status" value="1"/>
</dbReference>
<evidence type="ECO:0000256" key="1">
    <source>
        <dbReference type="ARBA" id="ARBA00004123"/>
    </source>
</evidence>
<proteinExistence type="predicted"/>